<dbReference type="SMART" id="SM00829">
    <property type="entry name" value="PKS_ER"/>
    <property type="match status" value="1"/>
</dbReference>
<dbReference type="InterPro" id="IPR047618">
    <property type="entry name" value="QOR-like"/>
</dbReference>
<evidence type="ECO:0000256" key="2">
    <source>
        <dbReference type="ARBA" id="ARBA00023002"/>
    </source>
</evidence>
<dbReference type="RefSeq" id="WP_163909451.1">
    <property type="nucleotide sequence ID" value="NZ_JAAAXX010000001.1"/>
</dbReference>
<dbReference type="InterPro" id="IPR020843">
    <property type="entry name" value="ER"/>
</dbReference>
<gene>
    <name evidence="4" type="ORF">FX983_02152</name>
</gene>
<name>A0A6L5C213_9PSED</name>
<dbReference type="Gene3D" id="3.90.180.10">
    <property type="entry name" value="Medium-chain alcohol dehydrogenases, catalytic domain"/>
    <property type="match status" value="1"/>
</dbReference>
<dbReference type="EC" id="1.6.5.5" evidence="4"/>
<dbReference type="Proteomes" id="UP000475265">
    <property type="component" value="Unassembled WGS sequence"/>
</dbReference>
<dbReference type="Pfam" id="PF08240">
    <property type="entry name" value="ADH_N"/>
    <property type="match status" value="1"/>
</dbReference>
<dbReference type="Gene3D" id="3.40.50.720">
    <property type="entry name" value="NAD(P)-binding Rossmann-like Domain"/>
    <property type="match status" value="1"/>
</dbReference>
<organism evidence="4 5">
    <name type="scientific">Pseudomonas frederiksbergensis</name>
    <dbReference type="NCBI Taxonomy" id="104087"/>
    <lineage>
        <taxon>Bacteria</taxon>
        <taxon>Pseudomonadati</taxon>
        <taxon>Pseudomonadota</taxon>
        <taxon>Gammaproteobacteria</taxon>
        <taxon>Pseudomonadales</taxon>
        <taxon>Pseudomonadaceae</taxon>
        <taxon>Pseudomonas</taxon>
    </lineage>
</organism>
<evidence type="ECO:0000256" key="1">
    <source>
        <dbReference type="ARBA" id="ARBA00022857"/>
    </source>
</evidence>
<dbReference type="PANTHER" id="PTHR48106">
    <property type="entry name" value="QUINONE OXIDOREDUCTASE PIG3-RELATED"/>
    <property type="match status" value="1"/>
</dbReference>
<evidence type="ECO:0000313" key="5">
    <source>
        <dbReference type="Proteomes" id="UP000475265"/>
    </source>
</evidence>
<evidence type="ECO:0000259" key="3">
    <source>
        <dbReference type="SMART" id="SM00829"/>
    </source>
</evidence>
<dbReference type="GO" id="GO:0005829">
    <property type="term" value="C:cytosol"/>
    <property type="evidence" value="ECO:0007669"/>
    <property type="project" value="TreeGrafter"/>
</dbReference>
<feature type="domain" description="Enoyl reductase (ER)" evidence="3">
    <location>
        <begin position="13"/>
        <end position="326"/>
    </location>
</feature>
<protein>
    <submittedName>
        <fullName evidence="4">Quinone oxidoreductase 1</fullName>
        <ecNumber evidence="4">1.6.5.5</ecNumber>
    </submittedName>
</protein>
<dbReference type="GO" id="GO:0070402">
    <property type="term" value="F:NADPH binding"/>
    <property type="evidence" value="ECO:0007669"/>
    <property type="project" value="TreeGrafter"/>
</dbReference>
<comment type="caution">
    <text evidence="4">The sequence shown here is derived from an EMBL/GenBank/DDBJ whole genome shotgun (WGS) entry which is preliminary data.</text>
</comment>
<dbReference type="InterPro" id="IPR013149">
    <property type="entry name" value="ADH-like_C"/>
</dbReference>
<dbReference type="CDD" id="cd05286">
    <property type="entry name" value="QOR2"/>
    <property type="match status" value="1"/>
</dbReference>
<keyword evidence="1" id="KW-0521">NADP</keyword>
<evidence type="ECO:0000313" key="4">
    <source>
        <dbReference type="EMBL" id="KAF2394172.1"/>
    </source>
</evidence>
<dbReference type="AlphaFoldDB" id="A0A6L5C213"/>
<dbReference type="GO" id="GO:0035925">
    <property type="term" value="F:mRNA 3'-UTR AU-rich region binding"/>
    <property type="evidence" value="ECO:0007669"/>
    <property type="project" value="TreeGrafter"/>
</dbReference>
<sequence length="328" mass="34598">MTHAHGIVFAAPGTPDVLELREYELRAPAPGEITVAIEAAGVNFIDLHRRSGVLEDGSPFPRGLGMEGAGRVVECGPQVHGFAPGDRVAFVDSSTGSYASHAVLPAARTIRLPEDVPSELAASLMFKGLAAEYLTHRCVPLKPDDWVVWHAAAGGVGSIATGWLIARGVRVIGMASTVAKRRQVLEAGCSAAFDAQAPRTPVFIREMTEGQGAHIVFDSVGAATVELSLASLRPRGHLVLFGNTSGDVTGFNLSRLGYLGSLHVTRPSLKHYIGQDNELAAAADRVLLALAAGAILPPQVTRMPLAEAAHAHRMVQDRQTRGSLILVP</sequence>
<dbReference type="GO" id="GO:0003960">
    <property type="term" value="F:quinone reductase (NADPH) activity"/>
    <property type="evidence" value="ECO:0007669"/>
    <property type="project" value="UniProtKB-EC"/>
</dbReference>
<dbReference type="SUPFAM" id="SSF50129">
    <property type="entry name" value="GroES-like"/>
    <property type="match status" value="1"/>
</dbReference>
<dbReference type="InterPro" id="IPR036291">
    <property type="entry name" value="NAD(P)-bd_dom_sf"/>
</dbReference>
<reference evidence="4 5" key="1">
    <citation type="submission" date="2019-12" db="EMBL/GenBank/DDBJ databases">
        <title>Endophytic bacteria associated with Panax ginseng seedlings.</title>
        <authorList>
            <person name="Park J.M."/>
            <person name="Shin R."/>
            <person name="Jo S.H."/>
        </authorList>
    </citation>
    <scope>NUCLEOTIDE SEQUENCE [LARGE SCALE GENOMIC DNA]</scope>
    <source>
        <strain evidence="4 5">PgKB32</strain>
    </source>
</reference>
<dbReference type="InterPro" id="IPR013154">
    <property type="entry name" value="ADH-like_N"/>
</dbReference>
<dbReference type="EMBL" id="JAAAXX010000001">
    <property type="protein sequence ID" value="KAF2394172.1"/>
    <property type="molecule type" value="Genomic_DNA"/>
</dbReference>
<dbReference type="PANTHER" id="PTHR48106:SF13">
    <property type="entry name" value="QUINONE OXIDOREDUCTASE-RELATED"/>
    <property type="match status" value="1"/>
</dbReference>
<accession>A0A6L5C213</accession>
<dbReference type="Pfam" id="PF00107">
    <property type="entry name" value="ADH_zinc_N"/>
    <property type="match status" value="1"/>
</dbReference>
<dbReference type="InterPro" id="IPR011032">
    <property type="entry name" value="GroES-like_sf"/>
</dbReference>
<dbReference type="SUPFAM" id="SSF51735">
    <property type="entry name" value="NAD(P)-binding Rossmann-fold domains"/>
    <property type="match status" value="1"/>
</dbReference>
<keyword evidence="2 4" id="KW-0560">Oxidoreductase</keyword>
<proteinExistence type="predicted"/>